<organism evidence="1">
    <name type="scientific">Clostridium perfringens</name>
    <dbReference type="NCBI Taxonomy" id="1502"/>
    <lineage>
        <taxon>Bacteria</taxon>
        <taxon>Bacillati</taxon>
        <taxon>Bacillota</taxon>
        <taxon>Clostridia</taxon>
        <taxon>Eubacteriales</taxon>
        <taxon>Clostridiaceae</taxon>
        <taxon>Clostridium</taxon>
    </lineage>
</organism>
<evidence type="ECO:0000313" key="1">
    <source>
        <dbReference type="EMBL" id="HAT4309279.1"/>
    </source>
</evidence>
<dbReference type="EMBL" id="DACTCB010000028">
    <property type="protein sequence ID" value="HAT4309279.1"/>
    <property type="molecule type" value="Genomic_DNA"/>
</dbReference>
<proteinExistence type="predicted"/>
<comment type="caution">
    <text evidence="1">The sequence shown here is derived from an EMBL/GenBank/DDBJ whole genome shotgun (WGS) entry which is preliminary data.</text>
</comment>
<dbReference type="Proteomes" id="UP000859547">
    <property type="component" value="Unassembled WGS sequence"/>
</dbReference>
<sequence>MKYIKGKNNIIEASEKAYNLIYKEQGFKPYKEPEEVIETEEGEENGTEGNS</sequence>
<reference evidence="1" key="1">
    <citation type="journal article" date="2018" name="Genome Biol.">
        <title>SKESA: strategic k-mer extension for scrupulous assemblies.</title>
        <authorList>
            <person name="Souvorov A."/>
            <person name="Agarwala R."/>
            <person name="Lipman D.J."/>
        </authorList>
    </citation>
    <scope>NUCLEOTIDE SEQUENCE</scope>
    <source>
        <strain evidence="1">C8</strain>
    </source>
</reference>
<accession>A0A8H9R1W0</accession>
<protein>
    <submittedName>
        <fullName evidence="1">Uncharacterized protein</fullName>
    </submittedName>
</protein>
<dbReference type="AlphaFoldDB" id="A0A8H9R1W0"/>
<reference evidence="1" key="2">
    <citation type="submission" date="2020-07" db="EMBL/GenBank/DDBJ databases">
        <authorList>
            <consortium name="NCBI Pathogen Detection Project"/>
        </authorList>
    </citation>
    <scope>NUCLEOTIDE SEQUENCE</scope>
    <source>
        <strain evidence="1">C8</strain>
    </source>
</reference>
<gene>
    <name evidence="1" type="ORF">I9080_003129</name>
</gene>
<name>A0A8H9R1W0_CLOPF</name>